<dbReference type="EMBL" id="MN740294">
    <property type="protein sequence ID" value="QHT98560.1"/>
    <property type="molecule type" value="Genomic_DNA"/>
</dbReference>
<dbReference type="AlphaFoldDB" id="A0A6C0J1A1"/>
<accession>A0A6C0J1A1</accession>
<protein>
    <submittedName>
        <fullName evidence="1">Uncharacterized protein</fullName>
    </submittedName>
</protein>
<name>A0A6C0J1A1_9ZZZZ</name>
<organism evidence="1">
    <name type="scientific">viral metagenome</name>
    <dbReference type="NCBI Taxonomy" id="1070528"/>
    <lineage>
        <taxon>unclassified sequences</taxon>
        <taxon>metagenomes</taxon>
        <taxon>organismal metagenomes</taxon>
    </lineage>
</organism>
<proteinExistence type="predicted"/>
<evidence type="ECO:0000313" key="1">
    <source>
        <dbReference type="EMBL" id="QHT98560.1"/>
    </source>
</evidence>
<sequence>MNPFLYEHCGKEYSFTDNRFSYMNNHIISCYMNQIKIWNKNN</sequence>
<reference evidence="1" key="1">
    <citation type="journal article" date="2020" name="Nature">
        <title>Giant virus diversity and host interactions through global metagenomics.</title>
        <authorList>
            <person name="Schulz F."/>
            <person name="Roux S."/>
            <person name="Paez-Espino D."/>
            <person name="Jungbluth S."/>
            <person name="Walsh D.A."/>
            <person name="Denef V.J."/>
            <person name="McMahon K.D."/>
            <person name="Konstantinidis K.T."/>
            <person name="Eloe-Fadrosh E.A."/>
            <person name="Kyrpides N.C."/>
            <person name="Woyke T."/>
        </authorList>
    </citation>
    <scope>NUCLEOTIDE SEQUENCE</scope>
    <source>
        <strain evidence="1">GVMAG-M-3300025676-16</strain>
    </source>
</reference>